<evidence type="ECO:0000313" key="3">
    <source>
        <dbReference type="Proteomes" id="UP000676246"/>
    </source>
</evidence>
<accession>A0A940YA51</accession>
<comment type="caution">
    <text evidence="2">The sequence shown here is derived from an EMBL/GenBank/DDBJ whole genome shotgun (WGS) entry which is preliminary data.</text>
</comment>
<dbReference type="PANTHER" id="PTHR43031">
    <property type="entry name" value="FAD-DEPENDENT OXIDOREDUCTASE"/>
    <property type="match status" value="1"/>
</dbReference>
<dbReference type="CDD" id="cd00158">
    <property type="entry name" value="RHOD"/>
    <property type="match status" value="1"/>
</dbReference>
<organism evidence="2 3">
    <name type="scientific">Ideonella alba</name>
    <dbReference type="NCBI Taxonomy" id="2824118"/>
    <lineage>
        <taxon>Bacteria</taxon>
        <taxon>Pseudomonadati</taxon>
        <taxon>Pseudomonadota</taxon>
        <taxon>Betaproteobacteria</taxon>
        <taxon>Burkholderiales</taxon>
        <taxon>Sphaerotilaceae</taxon>
        <taxon>Ideonella</taxon>
    </lineage>
</organism>
<dbReference type="Gene3D" id="3.40.250.10">
    <property type="entry name" value="Rhodanese-like domain"/>
    <property type="match status" value="1"/>
</dbReference>
<protein>
    <submittedName>
        <fullName evidence="2">Rhodanese-like domain-containing protein</fullName>
    </submittedName>
</protein>
<dbReference type="Proteomes" id="UP000676246">
    <property type="component" value="Unassembled WGS sequence"/>
</dbReference>
<dbReference type="AlphaFoldDB" id="A0A940YA51"/>
<dbReference type="RefSeq" id="WP_210853219.1">
    <property type="nucleotide sequence ID" value="NZ_JAGQDD010000004.1"/>
</dbReference>
<dbReference type="InterPro" id="IPR050229">
    <property type="entry name" value="GlpE_sulfurtransferase"/>
</dbReference>
<dbReference type="SMART" id="SM00450">
    <property type="entry name" value="RHOD"/>
    <property type="match status" value="1"/>
</dbReference>
<name>A0A940YA51_9BURK</name>
<reference evidence="2 3" key="1">
    <citation type="submission" date="2021-04" db="EMBL/GenBank/DDBJ databases">
        <title>The genome sequence of Ideonella sp. 3Y2.</title>
        <authorList>
            <person name="Liu Y."/>
        </authorList>
    </citation>
    <scope>NUCLEOTIDE SEQUENCE [LARGE SCALE GENOMIC DNA]</scope>
    <source>
        <strain evidence="2 3">3Y2</strain>
    </source>
</reference>
<keyword evidence="3" id="KW-1185">Reference proteome</keyword>
<feature type="domain" description="Rhodanese" evidence="1">
    <location>
        <begin position="42"/>
        <end position="131"/>
    </location>
</feature>
<dbReference type="PANTHER" id="PTHR43031:SF18">
    <property type="entry name" value="RHODANESE-RELATED SULFURTRANSFERASES"/>
    <property type="match status" value="1"/>
</dbReference>
<proteinExistence type="predicted"/>
<gene>
    <name evidence="2" type="ORF">KAK03_08145</name>
</gene>
<dbReference type="InterPro" id="IPR036873">
    <property type="entry name" value="Rhodanese-like_dom_sf"/>
</dbReference>
<sequence>MQFVIENWMLILVAVVSGALLLRGSLQGGSGVSPAEAVRLMNHEKATVIDVCEPAEFEQGHIGGARSVPLGSLDEAKGLPSNKALPLLVTCASGARAQRAAAVLRKQGYQDVRVLAGGMRAWREASLPVVTGAKG</sequence>
<evidence type="ECO:0000259" key="1">
    <source>
        <dbReference type="PROSITE" id="PS50206"/>
    </source>
</evidence>
<dbReference type="PROSITE" id="PS50206">
    <property type="entry name" value="RHODANESE_3"/>
    <property type="match status" value="1"/>
</dbReference>
<dbReference type="SUPFAM" id="SSF52821">
    <property type="entry name" value="Rhodanese/Cell cycle control phosphatase"/>
    <property type="match status" value="1"/>
</dbReference>
<dbReference type="InterPro" id="IPR001763">
    <property type="entry name" value="Rhodanese-like_dom"/>
</dbReference>
<dbReference type="EMBL" id="JAGQDD010000004">
    <property type="protein sequence ID" value="MBQ0930458.1"/>
    <property type="molecule type" value="Genomic_DNA"/>
</dbReference>
<dbReference type="Pfam" id="PF00581">
    <property type="entry name" value="Rhodanese"/>
    <property type="match status" value="1"/>
</dbReference>
<evidence type="ECO:0000313" key="2">
    <source>
        <dbReference type="EMBL" id="MBQ0930458.1"/>
    </source>
</evidence>